<comment type="similarity">
    <text evidence="2 9">Belongs to the glycosyltransferase 20 family.</text>
</comment>
<evidence type="ECO:0000256" key="3">
    <source>
        <dbReference type="ARBA" id="ARBA00011881"/>
    </source>
</evidence>
<dbReference type="CDD" id="cd03788">
    <property type="entry name" value="GT20_TPS"/>
    <property type="match status" value="1"/>
</dbReference>
<keyword evidence="6 9" id="KW-0328">Glycosyltransferase</keyword>
<evidence type="ECO:0000256" key="9">
    <source>
        <dbReference type="RuleBase" id="RU362045"/>
    </source>
</evidence>
<sequence>MVHLELLYKPVATDRKGSHGRLVVVSNRVPVPTSSAEPLAGGLAIALQAALKTRGGVWFGWSGKVSQDPDPALQVRTFGSISYAVSDLSRRDIDEYYHGFANRALWPICHYRLDLANLSARDASGYFRVNEQFARRLAKMLRPDDIVWVHDYHFIPIASCLRRLGCANRMGFFLHIPWPGPDIAAALPEYDRILRSLAAYDVLGFQTPVDAENFRDCLVHAKAGHIVDGGCCEAYGRRFQVDAFPISIDAEAFAQEARVAERNIVVKRMRASLEGREMIIGVDRLDYSKGVKQRIAAFSAFLERSPQAARGRVTLLQITPKSRSEVPEYAKIQREVAEQVGHVNGKLGDVDWTPVRYINKVMSQSALAGLYRVARVGLVTPLRDGMNLVAKEYVAAQSPENPGVLILSQFAGAAQELEQALIVNPYDVEATADAIARAFAMPLKERKERWSAMMETLRCNSVEAWTNRFLQVLSGDADLQELEPSLPAARSVVRSGAVAESEPWRAASPIWPSLGPSLGH</sequence>
<dbReference type="Proteomes" id="UP001626536">
    <property type="component" value="Chromosome"/>
</dbReference>
<comment type="catalytic activity">
    <reaction evidence="8 9">
        <text>D-glucose 6-phosphate + UDP-alpha-D-glucose = alpha,alpha-trehalose 6-phosphate + UDP + H(+)</text>
        <dbReference type="Rhea" id="RHEA:18889"/>
        <dbReference type="ChEBI" id="CHEBI:15378"/>
        <dbReference type="ChEBI" id="CHEBI:58223"/>
        <dbReference type="ChEBI" id="CHEBI:58429"/>
        <dbReference type="ChEBI" id="CHEBI:58885"/>
        <dbReference type="ChEBI" id="CHEBI:61548"/>
        <dbReference type="EC" id="2.4.1.15"/>
    </reaction>
</comment>
<reference evidence="10 11" key="1">
    <citation type="submission" date="2023-10" db="EMBL/GenBank/DDBJ databases">
        <title>Novel methanotroph of the genus Methylocapsa from a subarctic wetland.</title>
        <authorList>
            <person name="Belova S.E."/>
            <person name="Oshkin I.Y."/>
            <person name="Miroshnikov K."/>
            <person name="Dedysh S.N."/>
        </authorList>
    </citation>
    <scope>NUCLEOTIDE SEQUENCE [LARGE SCALE GENOMIC DNA]</scope>
    <source>
        <strain evidence="10 11">RX1</strain>
    </source>
</reference>
<dbReference type="InterPro" id="IPR012766">
    <property type="entry name" value="Trehalose_OtsA"/>
</dbReference>
<dbReference type="RefSeq" id="WP_407338056.1">
    <property type="nucleotide sequence ID" value="NZ_CP136862.1"/>
</dbReference>
<dbReference type="Pfam" id="PF00982">
    <property type="entry name" value="Glyco_transf_20"/>
    <property type="match status" value="1"/>
</dbReference>
<keyword evidence="7 9" id="KW-0808">Transferase</keyword>
<evidence type="ECO:0000256" key="5">
    <source>
        <dbReference type="ARBA" id="ARBA00018539"/>
    </source>
</evidence>
<gene>
    <name evidence="10" type="primary">otsA</name>
    <name evidence="10" type="ORF">RZS28_12400</name>
</gene>
<evidence type="ECO:0000313" key="11">
    <source>
        <dbReference type="Proteomes" id="UP001626536"/>
    </source>
</evidence>
<accession>A0ABZ0HNZ7</accession>
<evidence type="ECO:0000256" key="1">
    <source>
        <dbReference type="ARBA" id="ARBA00005199"/>
    </source>
</evidence>
<dbReference type="GO" id="GO:0003825">
    <property type="term" value="F:alpha,alpha-trehalose-phosphate synthase (UDP-forming) activity"/>
    <property type="evidence" value="ECO:0007669"/>
    <property type="project" value="UniProtKB-EC"/>
</dbReference>
<dbReference type="InterPro" id="IPR001830">
    <property type="entry name" value="Glyco_trans_20"/>
</dbReference>
<dbReference type="EMBL" id="CP136862">
    <property type="protein sequence ID" value="WOJ88616.1"/>
    <property type="molecule type" value="Genomic_DNA"/>
</dbReference>
<comment type="pathway">
    <text evidence="1 9">Glycan biosynthesis; trehalose biosynthesis.</text>
</comment>
<evidence type="ECO:0000256" key="7">
    <source>
        <dbReference type="ARBA" id="ARBA00022679"/>
    </source>
</evidence>
<dbReference type="EC" id="2.4.1.15" evidence="4 9"/>
<dbReference type="SUPFAM" id="SSF53756">
    <property type="entry name" value="UDP-Glycosyltransferase/glycogen phosphorylase"/>
    <property type="match status" value="1"/>
</dbReference>
<evidence type="ECO:0000256" key="8">
    <source>
        <dbReference type="ARBA" id="ARBA00048039"/>
    </source>
</evidence>
<comment type="subunit">
    <text evidence="3 9">Homotetramer.</text>
</comment>
<comment type="function">
    <text evidence="9">Probably involved in the osmoprotection via the biosynthesis of trehalose. Catalyzes the transfer of glucose from UDP-alpha-D-glucose (UDP-Glc) to D-glucose 6-phosphate (Glc-6-P) to form trehalose-6-phosphate. Acts with retention of the anomeric configuration of the UDP-sugar donor.</text>
</comment>
<name>A0ABZ0HNZ7_9HYPH</name>
<evidence type="ECO:0000256" key="4">
    <source>
        <dbReference type="ARBA" id="ARBA00012538"/>
    </source>
</evidence>
<organism evidence="10 11">
    <name type="scientific">Methylocapsa polymorpha</name>
    <dbReference type="NCBI Taxonomy" id="3080828"/>
    <lineage>
        <taxon>Bacteria</taxon>
        <taxon>Pseudomonadati</taxon>
        <taxon>Pseudomonadota</taxon>
        <taxon>Alphaproteobacteria</taxon>
        <taxon>Hyphomicrobiales</taxon>
        <taxon>Beijerinckiaceae</taxon>
        <taxon>Methylocapsa</taxon>
    </lineage>
</organism>
<dbReference type="Gene3D" id="3.40.50.2000">
    <property type="entry name" value="Glycogen Phosphorylase B"/>
    <property type="match status" value="2"/>
</dbReference>
<proteinExistence type="inferred from homology"/>
<dbReference type="PANTHER" id="PTHR10788">
    <property type="entry name" value="TREHALOSE-6-PHOSPHATE SYNTHASE"/>
    <property type="match status" value="1"/>
</dbReference>
<dbReference type="PANTHER" id="PTHR10788:SF106">
    <property type="entry name" value="BCDNA.GH08860"/>
    <property type="match status" value="1"/>
</dbReference>
<evidence type="ECO:0000256" key="6">
    <source>
        <dbReference type="ARBA" id="ARBA00022676"/>
    </source>
</evidence>
<keyword evidence="11" id="KW-1185">Reference proteome</keyword>
<dbReference type="NCBIfam" id="TIGR02400">
    <property type="entry name" value="trehalose_OtsA"/>
    <property type="match status" value="1"/>
</dbReference>
<evidence type="ECO:0000313" key="10">
    <source>
        <dbReference type="EMBL" id="WOJ88616.1"/>
    </source>
</evidence>
<evidence type="ECO:0000256" key="2">
    <source>
        <dbReference type="ARBA" id="ARBA00008799"/>
    </source>
</evidence>
<protein>
    <recommendedName>
        <fullName evidence="5 9">Trehalose-6-phosphate synthase</fullName>
        <ecNumber evidence="4 9">2.4.1.15</ecNumber>
    </recommendedName>
    <alternativeName>
        <fullName evidence="9">Osmoregulatory trehalose synthesis protein A</fullName>
    </alternativeName>
    <alternativeName>
        <fullName evidence="9">UDP-glucose-glucosephosphate glucosyltransferase</fullName>
    </alternativeName>
</protein>